<evidence type="ECO:0000313" key="9">
    <source>
        <dbReference type="EMBL" id="KYP53757.1"/>
    </source>
</evidence>
<keyword evidence="2" id="KW-0479">Metal-binding</keyword>
<protein>
    <submittedName>
        <fullName evidence="9">Zinc finger protein 3</fullName>
    </submittedName>
</protein>
<evidence type="ECO:0000256" key="2">
    <source>
        <dbReference type="ARBA" id="ARBA00022723"/>
    </source>
</evidence>
<dbReference type="Gramene" id="C.cajan_23644.t">
    <property type="protein sequence ID" value="C.cajan_23644.t.cds1"/>
    <property type="gene ID" value="C.cajan_23644"/>
</dbReference>
<keyword evidence="4" id="KW-0862">Zinc</keyword>
<dbReference type="Proteomes" id="UP000075243">
    <property type="component" value="Unassembled WGS sequence"/>
</dbReference>
<name>A0A151SG38_CAJCA</name>
<dbReference type="Pfam" id="PF13912">
    <property type="entry name" value="zf-C2H2_6"/>
    <property type="match status" value="1"/>
</dbReference>
<evidence type="ECO:0000256" key="7">
    <source>
        <dbReference type="SAM" id="MobiDB-lite"/>
    </source>
</evidence>
<dbReference type="OMA" id="WTPRYDH"/>
<organism evidence="9 10">
    <name type="scientific">Cajanus cajan</name>
    <name type="common">Pigeon pea</name>
    <name type="synonym">Cajanus indicus</name>
    <dbReference type="NCBI Taxonomy" id="3821"/>
    <lineage>
        <taxon>Eukaryota</taxon>
        <taxon>Viridiplantae</taxon>
        <taxon>Streptophyta</taxon>
        <taxon>Embryophyta</taxon>
        <taxon>Tracheophyta</taxon>
        <taxon>Spermatophyta</taxon>
        <taxon>Magnoliopsida</taxon>
        <taxon>eudicotyledons</taxon>
        <taxon>Gunneridae</taxon>
        <taxon>Pentapetalae</taxon>
        <taxon>rosids</taxon>
        <taxon>fabids</taxon>
        <taxon>Fabales</taxon>
        <taxon>Fabaceae</taxon>
        <taxon>Papilionoideae</taxon>
        <taxon>50 kb inversion clade</taxon>
        <taxon>NPAAA clade</taxon>
        <taxon>indigoferoid/millettioid clade</taxon>
        <taxon>Phaseoleae</taxon>
        <taxon>Cajanus</taxon>
    </lineage>
</organism>
<reference evidence="9" key="1">
    <citation type="journal article" date="2012" name="Nat. Biotechnol.">
        <title>Draft genome sequence of pigeonpea (Cajanus cajan), an orphan legume crop of resource-poor farmers.</title>
        <authorList>
            <person name="Varshney R.K."/>
            <person name="Chen W."/>
            <person name="Li Y."/>
            <person name="Bharti A.K."/>
            <person name="Saxena R.K."/>
            <person name="Schlueter J.A."/>
            <person name="Donoghue M.T."/>
            <person name="Azam S."/>
            <person name="Fan G."/>
            <person name="Whaley A.M."/>
            <person name="Farmer A.D."/>
            <person name="Sheridan J."/>
            <person name="Iwata A."/>
            <person name="Tuteja R."/>
            <person name="Penmetsa R.V."/>
            <person name="Wu W."/>
            <person name="Upadhyaya H.D."/>
            <person name="Yang S.P."/>
            <person name="Shah T."/>
            <person name="Saxena K.B."/>
            <person name="Michael T."/>
            <person name="McCombie W.R."/>
            <person name="Yang B."/>
            <person name="Zhang G."/>
            <person name="Yang H."/>
            <person name="Wang J."/>
            <person name="Spillane C."/>
            <person name="Cook D.R."/>
            <person name="May G.D."/>
            <person name="Xu X."/>
            <person name="Jackson S.A."/>
        </authorList>
    </citation>
    <scope>NUCLEOTIDE SEQUENCE [LARGE SCALE GENOMIC DNA]</scope>
</reference>
<dbReference type="PROSITE" id="PS50157">
    <property type="entry name" value="ZINC_FINGER_C2H2_2"/>
    <property type="match status" value="1"/>
</dbReference>
<dbReference type="PANTHER" id="PTHR47287:SF9">
    <property type="entry name" value="ZINC FINGER PROTEIN 4-LIKE"/>
    <property type="match status" value="1"/>
</dbReference>
<dbReference type="AlphaFoldDB" id="A0A151SG38"/>
<evidence type="ECO:0000259" key="8">
    <source>
        <dbReference type="PROSITE" id="PS50157"/>
    </source>
</evidence>
<gene>
    <name evidence="9" type="ORF">KK1_024331</name>
</gene>
<dbReference type="InterPro" id="IPR044246">
    <property type="entry name" value="ZFP3-like"/>
</dbReference>
<dbReference type="PANTHER" id="PTHR47287">
    <property type="entry name" value="C2H2 AND C2HC ZINC FINGERS SUPERFAMILY PROTEIN"/>
    <property type="match status" value="1"/>
</dbReference>
<proteinExistence type="predicted"/>
<evidence type="ECO:0000256" key="4">
    <source>
        <dbReference type="ARBA" id="ARBA00022833"/>
    </source>
</evidence>
<accession>A0A151SG38</accession>
<evidence type="ECO:0000256" key="1">
    <source>
        <dbReference type="ARBA" id="ARBA00004123"/>
    </source>
</evidence>
<evidence type="ECO:0000313" key="10">
    <source>
        <dbReference type="Proteomes" id="UP000075243"/>
    </source>
</evidence>
<evidence type="ECO:0000256" key="5">
    <source>
        <dbReference type="ARBA" id="ARBA00023242"/>
    </source>
</evidence>
<comment type="subcellular location">
    <subcellularLocation>
        <location evidence="1">Nucleus</location>
    </subcellularLocation>
</comment>
<keyword evidence="10" id="KW-1185">Reference proteome</keyword>
<dbReference type="InterPro" id="IPR013087">
    <property type="entry name" value="Znf_C2H2_type"/>
</dbReference>
<dbReference type="GO" id="GO:0005634">
    <property type="term" value="C:nucleus"/>
    <property type="evidence" value="ECO:0007669"/>
    <property type="project" value="UniProtKB-SubCell"/>
</dbReference>
<dbReference type="OrthoDB" id="1736050at2759"/>
<feature type="region of interest" description="Disordered" evidence="7">
    <location>
        <begin position="22"/>
        <end position="41"/>
    </location>
</feature>
<evidence type="ECO:0000256" key="3">
    <source>
        <dbReference type="ARBA" id="ARBA00022771"/>
    </source>
</evidence>
<feature type="region of interest" description="Disordered" evidence="7">
    <location>
        <begin position="209"/>
        <end position="229"/>
    </location>
</feature>
<dbReference type="InterPro" id="IPR036236">
    <property type="entry name" value="Znf_C2H2_sf"/>
</dbReference>
<dbReference type="Gene3D" id="3.30.160.60">
    <property type="entry name" value="Classic Zinc Finger"/>
    <property type="match status" value="1"/>
</dbReference>
<dbReference type="EMBL" id="KQ483411">
    <property type="protein sequence ID" value="KYP53757.1"/>
    <property type="molecule type" value="Genomic_DNA"/>
</dbReference>
<keyword evidence="5" id="KW-0539">Nucleus</keyword>
<evidence type="ECO:0000256" key="6">
    <source>
        <dbReference type="PROSITE-ProRule" id="PRU00042"/>
    </source>
</evidence>
<dbReference type="PROSITE" id="PS00028">
    <property type="entry name" value="ZINC_FINGER_C2H2_1"/>
    <property type="match status" value="1"/>
</dbReference>
<dbReference type="SUPFAM" id="SSF57667">
    <property type="entry name" value="beta-beta-alpha zinc fingers"/>
    <property type="match status" value="1"/>
</dbReference>
<dbReference type="GO" id="GO:0009788">
    <property type="term" value="P:negative regulation of abscisic acid-activated signaling pathway"/>
    <property type="evidence" value="ECO:0007669"/>
    <property type="project" value="InterPro"/>
</dbReference>
<feature type="domain" description="C2H2-type" evidence="8">
    <location>
        <begin position="54"/>
        <end position="81"/>
    </location>
</feature>
<sequence>MKHSEKRLKASKELVDFMKLSKDNMAQEPSSSKVVDSPNFYAKGDDENNNAKTFSCNYCKREFSSSQALGGHQNAHKQERALAKRRQGFDDGGFGHYPYYPYPTFYNSHSLYGGSFNRALGVRTDSMIHKHSWTPRYDHTWLKKNPHGVSSSSLFDGFGIMKGDASAGLRPEYGNANVGTLSLFEKGFTNSSSQIETTPTVAARIDAHPSMPQETSKEASLNLDLSLKL</sequence>
<dbReference type="GO" id="GO:0008270">
    <property type="term" value="F:zinc ion binding"/>
    <property type="evidence" value="ECO:0007669"/>
    <property type="project" value="UniProtKB-KW"/>
</dbReference>
<keyword evidence="3 6" id="KW-0863">Zinc-finger</keyword>
<dbReference type="STRING" id="3821.A0A151SG38"/>